<dbReference type="SUPFAM" id="SSF102462">
    <property type="entry name" value="Peptidyl-tRNA hydrolase II"/>
    <property type="match status" value="1"/>
</dbReference>
<dbReference type="InterPro" id="IPR018988">
    <property type="entry name" value="DUF2000"/>
</dbReference>
<dbReference type="InterPro" id="IPR017021">
    <property type="entry name" value="UCP033763"/>
</dbReference>
<dbReference type="PIRSF" id="PIRSF033736">
    <property type="entry name" value="UCP033763"/>
    <property type="match status" value="1"/>
</dbReference>
<dbReference type="Gene3D" id="3.40.1490.10">
    <property type="entry name" value="Bit1"/>
    <property type="match status" value="1"/>
</dbReference>
<accession>A0A1I4ZE20</accession>
<dbReference type="OrthoDB" id="9095096at2"/>
<evidence type="ECO:0000313" key="1">
    <source>
        <dbReference type="EMBL" id="SFN48525.1"/>
    </source>
</evidence>
<gene>
    <name evidence="1" type="ORF">SAMN05428971_1596</name>
</gene>
<dbReference type="Proteomes" id="UP000198968">
    <property type="component" value="Unassembled WGS sequence"/>
</dbReference>
<organism evidence="1 2">
    <name type="scientific">Candidatus Pantoea varia</name>
    <dbReference type="NCBI Taxonomy" id="1881036"/>
    <lineage>
        <taxon>Bacteria</taxon>
        <taxon>Pseudomonadati</taxon>
        <taxon>Pseudomonadota</taxon>
        <taxon>Gammaproteobacteria</taxon>
        <taxon>Enterobacterales</taxon>
        <taxon>Erwiniaceae</taxon>
        <taxon>Pantoea</taxon>
    </lineage>
</organism>
<dbReference type="EMBL" id="FOVG01000001">
    <property type="protein sequence ID" value="SFN48525.1"/>
    <property type="molecule type" value="Genomic_DNA"/>
</dbReference>
<reference evidence="2" key="1">
    <citation type="submission" date="2016-10" db="EMBL/GenBank/DDBJ databases">
        <authorList>
            <person name="Varghese N."/>
            <person name="Submissions S."/>
        </authorList>
    </citation>
    <scope>NUCLEOTIDE SEQUENCE [LARGE SCALE GENOMIC DNA]</scope>
    <source>
        <strain evidence="2">OV426</strain>
    </source>
</reference>
<sequence>MQDPRCVMILNVTLPPGKATNAAAVMALTLGQRHPALVGDSLQDAESRPSPGLITTGIPVLSATDEQLSVLREQCEQAELDLVLFPEEGQSTTDYQALSAVLRQQPRQQWRLLGIAIVGDKKALRKLTAKLALFR</sequence>
<proteinExistence type="predicted"/>
<dbReference type="RefSeq" id="WP_090962382.1">
    <property type="nucleotide sequence ID" value="NZ_FOVG01000001.1"/>
</dbReference>
<evidence type="ECO:0000313" key="2">
    <source>
        <dbReference type="Proteomes" id="UP000198968"/>
    </source>
</evidence>
<dbReference type="Pfam" id="PF09391">
    <property type="entry name" value="DUF2000"/>
    <property type="match status" value="1"/>
</dbReference>
<name>A0A1I4ZE20_9GAMM</name>
<dbReference type="AlphaFoldDB" id="A0A1I4ZE20"/>
<keyword evidence="2" id="KW-1185">Reference proteome</keyword>
<protein>
    <recommendedName>
        <fullName evidence="3">DUF2000 domain-containing protein</fullName>
    </recommendedName>
</protein>
<dbReference type="InterPro" id="IPR023476">
    <property type="entry name" value="Pep_tRNA_hydro_II_dom_sf"/>
</dbReference>
<evidence type="ECO:0008006" key="3">
    <source>
        <dbReference type="Google" id="ProtNLM"/>
    </source>
</evidence>